<name>A0ABX1KXY3_9LACO</name>
<dbReference type="SUPFAM" id="SSF158911">
    <property type="entry name" value="NEAT domain-like"/>
    <property type="match status" value="1"/>
</dbReference>
<evidence type="ECO:0000256" key="1">
    <source>
        <dbReference type="ARBA" id="ARBA00004196"/>
    </source>
</evidence>
<feature type="domain" description="NEAT" evidence="6">
    <location>
        <begin position="26"/>
        <end position="160"/>
    </location>
</feature>
<comment type="subcellular location">
    <subcellularLocation>
        <location evidence="1">Cell envelope</location>
    </subcellularLocation>
</comment>
<feature type="signal peptide" evidence="5">
    <location>
        <begin position="1"/>
        <end position="30"/>
    </location>
</feature>
<dbReference type="Pfam" id="PF05031">
    <property type="entry name" value="NEAT"/>
    <property type="match status" value="1"/>
</dbReference>
<keyword evidence="4" id="KW-0812">Transmembrane</keyword>
<keyword evidence="2 5" id="KW-0732">Signal</keyword>
<evidence type="ECO:0000313" key="8">
    <source>
        <dbReference type="Proteomes" id="UP000763447"/>
    </source>
</evidence>
<sequence length="278" mass="29107">MMKQIKWLFGILALATLGLGLTAGSTTAQAKSINYQALKYHTNQTSMASGYFVKPASVKVSHHKYVVTMHIRTAKKLSSFPVKVLSVNGGAAKNVRRVKDHAGNSNLYYSFTTTNLKKKINAKLAINVPKVYKATHLISFKFSTNGLPSLKGNAAATAATAKVTGATATNSKKQSADNSKAGNQSTKNGVDQLNHHKKDGKKSNTSSQPAAKGSSASSASSRAASERAASEPSSTKTAAADKKDHSHSSSRLPVLIGGVVVIIAVVLGGSLVVMKKKG</sequence>
<evidence type="ECO:0000256" key="2">
    <source>
        <dbReference type="ARBA" id="ARBA00022729"/>
    </source>
</evidence>
<gene>
    <name evidence="7" type="ORF">HC026_07635</name>
</gene>
<comment type="caution">
    <text evidence="7">The sequence shown here is derived from an EMBL/GenBank/DDBJ whole genome shotgun (WGS) entry which is preliminary data.</text>
</comment>
<dbReference type="InterPro" id="IPR037250">
    <property type="entry name" value="NEAT_dom_sf"/>
</dbReference>
<evidence type="ECO:0000313" key="7">
    <source>
        <dbReference type="EMBL" id="NLR18797.1"/>
    </source>
</evidence>
<evidence type="ECO:0000256" key="3">
    <source>
        <dbReference type="SAM" id="MobiDB-lite"/>
    </source>
</evidence>
<feature type="transmembrane region" description="Helical" evidence="4">
    <location>
        <begin position="252"/>
        <end position="274"/>
    </location>
</feature>
<dbReference type="PROSITE" id="PS50978">
    <property type="entry name" value="NEAT"/>
    <property type="match status" value="1"/>
</dbReference>
<keyword evidence="8" id="KW-1185">Reference proteome</keyword>
<evidence type="ECO:0000256" key="4">
    <source>
        <dbReference type="SAM" id="Phobius"/>
    </source>
</evidence>
<accession>A0ABX1KXY3</accession>
<evidence type="ECO:0000256" key="5">
    <source>
        <dbReference type="SAM" id="SignalP"/>
    </source>
</evidence>
<feature type="region of interest" description="Disordered" evidence="3">
    <location>
        <begin position="164"/>
        <end position="250"/>
    </location>
</feature>
<dbReference type="SMART" id="SM00725">
    <property type="entry name" value="NEAT"/>
    <property type="match status" value="1"/>
</dbReference>
<organism evidence="7 8">
    <name type="scientific">Secundilactobacillus angelensis</name>
    <dbReference type="NCBI Taxonomy" id="2722706"/>
    <lineage>
        <taxon>Bacteria</taxon>
        <taxon>Bacillati</taxon>
        <taxon>Bacillota</taxon>
        <taxon>Bacilli</taxon>
        <taxon>Lactobacillales</taxon>
        <taxon>Lactobacillaceae</taxon>
        <taxon>Secundilactobacillus</taxon>
    </lineage>
</organism>
<feature type="compositionally biased region" description="Low complexity" evidence="3">
    <location>
        <begin position="206"/>
        <end position="223"/>
    </location>
</feature>
<reference evidence="7 8" key="1">
    <citation type="submission" date="2020-04" db="EMBL/GenBank/DDBJ databases">
        <title>A novel species of genus Lactobacillus that was isolated from fermented food Zha-chili.</title>
        <authorList>
            <person name="Zhang Z."/>
        </authorList>
    </citation>
    <scope>NUCLEOTIDE SEQUENCE [LARGE SCALE GENOMIC DNA]</scope>
    <source>
        <strain evidence="8">HBUAS51383</strain>
    </source>
</reference>
<feature type="chain" id="PRO_5046325285" evidence="5">
    <location>
        <begin position="31"/>
        <end position="278"/>
    </location>
</feature>
<keyword evidence="4" id="KW-0472">Membrane</keyword>
<dbReference type="EMBL" id="JAAXLJ010000012">
    <property type="protein sequence ID" value="NLR18797.1"/>
    <property type="molecule type" value="Genomic_DNA"/>
</dbReference>
<feature type="compositionally biased region" description="Polar residues" evidence="3">
    <location>
        <begin position="170"/>
        <end position="191"/>
    </location>
</feature>
<dbReference type="InterPro" id="IPR006635">
    <property type="entry name" value="NEAT_dom"/>
</dbReference>
<proteinExistence type="predicted"/>
<keyword evidence="4" id="KW-1133">Transmembrane helix</keyword>
<dbReference type="Gene3D" id="2.60.40.1850">
    <property type="match status" value="1"/>
</dbReference>
<dbReference type="Proteomes" id="UP000763447">
    <property type="component" value="Unassembled WGS sequence"/>
</dbReference>
<evidence type="ECO:0000259" key="6">
    <source>
        <dbReference type="PROSITE" id="PS50978"/>
    </source>
</evidence>
<dbReference type="CDD" id="cd06920">
    <property type="entry name" value="NEAT"/>
    <property type="match status" value="1"/>
</dbReference>
<protein>
    <submittedName>
        <fullName evidence="7">Cell surface protein</fullName>
    </submittedName>
</protein>